<dbReference type="SUPFAM" id="SSF51679">
    <property type="entry name" value="Bacterial luciferase-like"/>
    <property type="match status" value="1"/>
</dbReference>
<dbReference type="GO" id="GO:0016705">
    <property type="term" value="F:oxidoreductase activity, acting on paired donors, with incorporation or reduction of molecular oxygen"/>
    <property type="evidence" value="ECO:0007669"/>
    <property type="project" value="InterPro"/>
</dbReference>
<reference evidence="3" key="2">
    <citation type="submission" date="2020-09" db="EMBL/GenBank/DDBJ databases">
        <authorList>
            <person name="Sun Q."/>
            <person name="Zhou Y."/>
        </authorList>
    </citation>
    <scope>NUCLEOTIDE SEQUENCE</scope>
    <source>
        <strain evidence="3">CGMCC 4.7308</strain>
    </source>
</reference>
<sequence>MTPLTPHTSPRPRRPEVWIHGFPSPGRTAAAAASVEEQGFDGMLLADSQHLVADPYVELALSARTTSRLGLGTGTTNPATRHPAVTAAAIATVHAESGGRAVLGIGRGDSALVQAGLPATTTGELERYLTDVRALLRGEPPPSGSGAAIGWIAGLGLSPVPVEVAATGPRTVAVGAVRADGVLLTVGADTARIAAAVAAARAARTAAGLDPAGLRLGAYVNVACHPDVATACDLVRGSTAIFAHFSSMSAGAGRDVAAADRRVIEQVGAGYDTARHGLGGSRQTAVLDDDFVARFAVVGPPERCLERLGALLDLGLDRIVVVAGSRDANPALVARTTELFAREVLPELHGLRG</sequence>
<dbReference type="InterPro" id="IPR011251">
    <property type="entry name" value="Luciferase-like_dom"/>
</dbReference>
<dbReference type="InterPro" id="IPR050564">
    <property type="entry name" value="F420-G6PD/mer"/>
</dbReference>
<keyword evidence="1" id="KW-0560">Oxidoreductase</keyword>
<proteinExistence type="predicted"/>
<comment type="caution">
    <text evidence="3">The sequence shown here is derived from an EMBL/GenBank/DDBJ whole genome shotgun (WGS) entry which is preliminary data.</text>
</comment>
<dbReference type="EMBL" id="BMNA01000008">
    <property type="protein sequence ID" value="GGM10435.1"/>
    <property type="molecule type" value="Genomic_DNA"/>
</dbReference>
<dbReference type="Pfam" id="PF00296">
    <property type="entry name" value="Bac_luciferase"/>
    <property type="match status" value="1"/>
</dbReference>
<evidence type="ECO:0000313" key="4">
    <source>
        <dbReference type="Proteomes" id="UP000655208"/>
    </source>
</evidence>
<evidence type="ECO:0000256" key="1">
    <source>
        <dbReference type="ARBA" id="ARBA00023002"/>
    </source>
</evidence>
<name>A0A917WKE7_9ACTN</name>
<gene>
    <name evidence="3" type="ORF">GCM10011594_32910</name>
</gene>
<evidence type="ECO:0000313" key="3">
    <source>
        <dbReference type="EMBL" id="GGM10435.1"/>
    </source>
</evidence>
<evidence type="ECO:0000259" key="2">
    <source>
        <dbReference type="Pfam" id="PF00296"/>
    </source>
</evidence>
<dbReference type="PANTHER" id="PTHR43244:SF1">
    <property type="entry name" value="5,10-METHYLENETETRAHYDROMETHANOPTERIN REDUCTASE"/>
    <property type="match status" value="1"/>
</dbReference>
<dbReference type="RefSeq" id="WP_188943392.1">
    <property type="nucleotide sequence ID" value="NZ_BMNA01000008.1"/>
</dbReference>
<dbReference type="AlphaFoldDB" id="A0A917WKE7"/>
<dbReference type="Proteomes" id="UP000655208">
    <property type="component" value="Unassembled WGS sequence"/>
</dbReference>
<accession>A0A917WKE7</accession>
<protein>
    <submittedName>
        <fullName evidence="3">LLM class F420-dependent oxidoreductase</fullName>
    </submittedName>
</protein>
<dbReference type="Gene3D" id="3.20.20.30">
    <property type="entry name" value="Luciferase-like domain"/>
    <property type="match status" value="1"/>
</dbReference>
<keyword evidence="4" id="KW-1185">Reference proteome</keyword>
<organism evidence="3 4">
    <name type="scientific">Nakamurella endophytica</name>
    <dbReference type="NCBI Taxonomy" id="1748367"/>
    <lineage>
        <taxon>Bacteria</taxon>
        <taxon>Bacillati</taxon>
        <taxon>Actinomycetota</taxon>
        <taxon>Actinomycetes</taxon>
        <taxon>Nakamurellales</taxon>
        <taxon>Nakamurellaceae</taxon>
        <taxon>Nakamurella</taxon>
    </lineage>
</organism>
<reference evidence="3" key="1">
    <citation type="journal article" date="2014" name="Int. J. Syst. Evol. Microbiol.">
        <title>Complete genome sequence of Corynebacterium casei LMG S-19264T (=DSM 44701T), isolated from a smear-ripened cheese.</title>
        <authorList>
            <consortium name="US DOE Joint Genome Institute (JGI-PGF)"/>
            <person name="Walter F."/>
            <person name="Albersmeier A."/>
            <person name="Kalinowski J."/>
            <person name="Ruckert C."/>
        </authorList>
    </citation>
    <scope>NUCLEOTIDE SEQUENCE</scope>
    <source>
        <strain evidence="3">CGMCC 4.7308</strain>
    </source>
</reference>
<feature type="domain" description="Luciferase-like" evidence="2">
    <location>
        <begin position="16"/>
        <end position="317"/>
    </location>
</feature>
<dbReference type="InterPro" id="IPR036661">
    <property type="entry name" value="Luciferase-like_sf"/>
</dbReference>
<dbReference type="PANTHER" id="PTHR43244">
    <property type="match status" value="1"/>
</dbReference>